<comment type="subcellular location">
    <subcellularLocation>
        <location evidence="1">Membrane</location>
        <topology evidence="1">Multi-pass membrane protein</topology>
    </subcellularLocation>
</comment>
<dbReference type="RefSeq" id="WP_003443700.1">
    <property type="nucleotide sequence ID" value="NZ_APLF01000018.1"/>
</dbReference>
<dbReference type="GO" id="GO:0016020">
    <property type="term" value="C:membrane"/>
    <property type="evidence" value="ECO:0007669"/>
    <property type="project" value="UniProtKB-SubCell"/>
</dbReference>
<gene>
    <name evidence="7" type="ORF">pgond44_13412</name>
</gene>
<dbReference type="STRING" id="1189619.pgond44_13412"/>
<protein>
    <recommendedName>
        <fullName evidence="6">O-antigen ligase-related domain-containing protein</fullName>
    </recommendedName>
</protein>
<keyword evidence="2 5" id="KW-0812">Transmembrane</keyword>
<feature type="transmembrane region" description="Helical" evidence="5">
    <location>
        <begin position="201"/>
        <end position="221"/>
    </location>
</feature>
<dbReference type="eggNOG" id="COG3307">
    <property type="taxonomic scope" value="Bacteria"/>
</dbReference>
<evidence type="ECO:0000256" key="3">
    <source>
        <dbReference type="ARBA" id="ARBA00022989"/>
    </source>
</evidence>
<dbReference type="InterPro" id="IPR051533">
    <property type="entry name" value="WaaL-like"/>
</dbReference>
<evidence type="ECO:0000259" key="6">
    <source>
        <dbReference type="Pfam" id="PF04932"/>
    </source>
</evidence>
<dbReference type="EMBL" id="APLF01000018">
    <property type="protein sequence ID" value="EMY80188.1"/>
    <property type="molecule type" value="Genomic_DNA"/>
</dbReference>
<evidence type="ECO:0000256" key="4">
    <source>
        <dbReference type="ARBA" id="ARBA00023136"/>
    </source>
</evidence>
<evidence type="ECO:0000256" key="2">
    <source>
        <dbReference type="ARBA" id="ARBA00022692"/>
    </source>
</evidence>
<name>N1WWF3_9FLAO</name>
<reference evidence="7 8" key="1">
    <citation type="journal article" date="2014" name="Genome Biol. Evol.">
        <title>Extensive gene acquisition in the extremely psychrophilic bacterial species Psychroflexus torquis and the link to sea-ice ecosystem specialism.</title>
        <authorList>
            <person name="Feng S."/>
            <person name="Powell S.M."/>
            <person name="Wilson R."/>
            <person name="Bowman J.P."/>
        </authorList>
    </citation>
    <scope>NUCLEOTIDE SEQUENCE [LARGE SCALE GENOMIC DNA]</scope>
    <source>
        <strain evidence="7 8">ACAM 44</strain>
    </source>
</reference>
<evidence type="ECO:0000313" key="7">
    <source>
        <dbReference type="EMBL" id="EMY80188.1"/>
    </source>
</evidence>
<comment type="caution">
    <text evidence="7">The sequence shown here is derived from an EMBL/GenBank/DDBJ whole genome shotgun (WGS) entry which is preliminary data.</text>
</comment>
<feature type="transmembrane region" description="Helical" evidence="5">
    <location>
        <begin position="138"/>
        <end position="154"/>
    </location>
</feature>
<evidence type="ECO:0000256" key="1">
    <source>
        <dbReference type="ARBA" id="ARBA00004141"/>
    </source>
</evidence>
<feature type="transmembrane region" description="Helical" evidence="5">
    <location>
        <begin position="310"/>
        <end position="330"/>
    </location>
</feature>
<evidence type="ECO:0000313" key="8">
    <source>
        <dbReference type="Proteomes" id="UP000012317"/>
    </source>
</evidence>
<dbReference type="Proteomes" id="UP000012317">
    <property type="component" value="Unassembled WGS sequence"/>
</dbReference>
<evidence type="ECO:0000256" key="5">
    <source>
        <dbReference type="SAM" id="Phobius"/>
    </source>
</evidence>
<organism evidence="7 8">
    <name type="scientific">Psychroflexus gondwanensis ACAM 44</name>
    <dbReference type="NCBI Taxonomy" id="1189619"/>
    <lineage>
        <taxon>Bacteria</taxon>
        <taxon>Pseudomonadati</taxon>
        <taxon>Bacteroidota</taxon>
        <taxon>Flavobacteriia</taxon>
        <taxon>Flavobacteriales</taxon>
        <taxon>Flavobacteriaceae</taxon>
        <taxon>Psychroflexus</taxon>
    </lineage>
</organism>
<keyword evidence="3 5" id="KW-1133">Transmembrane helix</keyword>
<feature type="transmembrane region" description="Helical" evidence="5">
    <location>
        <begin position="265"/>
        <end position="289"/>
    </location>
</feature>
<feature type="transmembrane region" description="Helical" evidence="5">
    <location>
        <begin position="160"/>
        <end position="189"/>
    </location>
</feature>
<dbReference type="AlphaFoldDB" id="N1WWF3"/>
<dbReference type="PANTHER" id="PTHR37422">
    <property type="entry name" value="TEICHURONIC ACID BIOSYNTHESIS PROTEIN TUAE"/>
    <property type="match status" value="1"/>
</dbReference>
<feature type="transmembrane region" description="Helical" evidence="5">
    <location>
        <begin position="50"/>
        <end position="68"/>
    </location>
</feature>
<proteinExistence type="predicted"/>
<feature type="transmembrane region" description="Helical" evidence="5">
    <location>
        <begin position="7"/>
        <end position="35"/>
    </location>
</feature>
<dbReference type="PANTHER" id="PTHR37422:SF13">
    <property type="entry name" value="LIPOPOLYSACCHARIDE BIOSYNTHESIS PROTEIN PA4999-RELATED"/>
    <property type="match status" value="1"/>
</dbReference>
<keyword evidence="4 5" id="KW-0472">Membrane</keyword>
<feature type="transmembrane region" description="Helical" evidence="5">
    <location>
        <begin position="103"/>
        <end position="126"/>
    </location>
</feature>
<feature type="transmembrane region" description="Helical" evidence="5">
    <location>
        <begin position="80"/>
        <end position="97"/>
    </location>
</feature>
<dbReference type="InterPro" id="IPR007016">
    <property type="entry name" value="O-antigen_ligase-rel_domated"/>
</dbReference>
<sequence length="381" mass="44515">MNINVLITFICFILSGFFHQGLYIFFPALTFLYVIYQKESKIYINPISKIYLYFVIVAVVFFALQSIFYQDIKIFSIKGCLRYTAYFSFAVFASYLSQNNIKYLFVMFLVYFILTLPMSYFQIVNFERYKNIIGHSNHLAYVLSMLIYFLVFHRPFKNKIINISCIILLFISLILTKSSGGLLVILALLAYNGLMSKRISLINKVLFLSLPIVVFFLAINLSEKIAFQFESLNFLNWNFIQDRATQFSVDGVVRAGGHGSFIWRIIYWSAIVYEFLTESILKIMFGLGVDHLTQGNMPYKFMSQDPHNDFVKALLEFGVLGFLLFTSYFWRIYKVLRKNFNVIILMIIPAFFGNPVVNFSVSIVYILILMYEYKKVDFKVS</sequence>
<feature type="transmembrane region" description="Helical" evidence="5">
    <location>
        <begin position="342"/>
        <end position="371"/>
    </location>
</feature>
<feature type="domain" description="O-antigen ligase-related" evidence="6">
    <location>
        <begin position="166"/>
        <end position="325"/>
    </location>
</feature>
<keyword evidence="8" id="KW-1185">Reference proteome</keyword>
<dbReference type="Pfam" id="PF04932">
    <property type="entry name" value="Wzy_C"/>
    <property type="match status" value="1"/>
</dbReference>
<accession>N1WWF3</accession>